<reference evidence="4" key="2">
    <citation type="submission" date="2020-09" db="EMBL/GenBank/DDBJ databases">
        <authorList>
            <person name="Sun Q."/>
            <person name="Kim S."/>
        </authorList>
    </citation>
    <scope>NUCLEOTIDE SEQUENCE</scope>
    <source>
        <strain evidence="4">KCTC 32337</strain>
    </source>
</reference>
<evidence type="ECO:0000313" key="5">
    <source>
        <dbReference type="Proteomes" id="UP000622604"/>
    </source>
</evidence>
<feature type="domain" description="Photosynthesis system II assembly factor Ycf48/Hcf136-like" evidence="3">
    <location>
        <begin position="104"/>
        <end position="202"/>
    </location>
</feature>
<dbReference type="AlphaFoldDB" id="A0A8H9I9I7"/>
<protein>
    <recommendedName>
        <fullName evidence="3">Photosynthesis system II assembly factor Ycf48/Hcf136-like domain-containing protein</fullName>
    </recommendedName>
</protein>
<evidence type="ECO:0000256" key="1">
    <source>
        <dbReference type="ARBA" id="ARBA00022531"/>
    </source>
</evidence>
<evidence type="ECO:0000256" key="2">
    <source>
        <dbReference type="ARBA" id="ARBA00023276"/>
    </source>
</evidence>
<organism evidence="4 5">
    <name type="scientific">Paraglaciecola chathamensis</name>
    <dbReference type="NCBI Taxonomy" id="368405"/>
    <lineage>
        <taxon>Bacteria</taxon>
        <taxon>Pseudomonadati</taxon>
        <taxon>Pseudomonadota</taxon>
        <taxon>Gammaproteobacteria</taxon>
        <taxon>Alteromonadales</taxon>
        <taxon>Alteromonadaceae</taxon>
        <taxon>Paraglaciecola</taxon>
    </lineage>
</organism>
<dbReference type="EMBL" id="BMZC01000001">
    <property type="protein sequence ID" value="GGZ48474.1"/>
    <property type="molecule type" value="Genomic_DNA"/>
</dbReference>
<dbReference type="PANTHER" id="PTHR47199:SF2">
    <property type="entry name" value="PHOTOSYSTEM II STABILITY_ASSEMBLY FACTOR HCF136, CHLOROPLASTIC"/>
    <property type="match status" value="1"/>
</dbReference>
<dbReference type="SUPFAM" id="SSF110296">
    <property type="entry name" value="Oligoxyloglucan reducing end-specific cellobiohydrolase"/>
    <property type="match status" value="1"/>
</dbReference>
<evidence type="ECO:0000259" key="3">
    <source>
        <dbReference type="Pfam" id="PF14870"/>
    </source>
</evidence>
<proteinExistence type="predicted"/>
<dbReference type="GO" id="GO:0015979">
    <property type="term" value="P:photosynthesis"/>
    <property type="evidence" value="ECO:0007669"/>
    <property type="project" value="UniProtKB-KW"/>
</dbReference>
<dbReference type="InterPro" id="IPR015943">
    <property type="entry name" value="WD40/YVTN_repeat-like_dom_sf"/>
</dbReference>
<accession>A0A8H9I9I7</accession>
<keyword evidence="1" id="KW-0602">Photosynthesis</keyword>
<dbReference type="Proteomes" id="UP000622604">
    <property type="component" value="Unassembled WGS sequence"/>
</dbReference>
<sequence length="326" mass="35063">MPKNHKFIAKSVSIISLLTSSSLMSTEYEVRHQGILHDALYDVCFAGGKGVAVGAHGQLLTSMDEGVTWEAEESQFSKAALLGIDCQGPSTVVVGQEGLIFLNQDEKWLPVDSSTDQRLFSVSIDDSGFGLAVGGFGTVIRTLDYGNSWQTLSIDWETILNDFVEPHIYDIHIDNAGVVSIIGEFELIMQSHDQGNSWQVVHKGDASLFGLHINNSGLGLAVGQDGTVLKSFDGGASWQKIATNTTGILLDVWSSEQGKVVVSGIRNLLMSDDFGATWQALNNIDIQTGWYQSVSAVNNSKVGAQSQSSNPKVYVAGHSGRVVKVN</sequence>
<dbReference type="InterPro" id="IPR028203">
    <property type="entry name" value="PSII_CF48-like_dom"/>
</dbReference>
<comment type="caution">
    <text evidence="4">The sequence shown here is derived from an EMBL/GenBank/DDBJ whole genome shotgun (WGS) entry which is preliminary data.</text>
</comment>
<dbReference type="GO" id="GO:0009523">
    <property type="term" value="C:photosystem II"/>
    <property type="evidence" value="ECO:0007669"/>
    <property type="project" value="UniProtKB-KW"/>
</dbReference>
<reference evidence="4" key="1">
    <citation type="journal article" date="2014" name="Int. J. Syst. Evol. Microbiol.">
        <title>Complete genome sequence of Corynebacterium casei LMG S-19264T (=DSM 44701T), isolated from a smear-ripened cheese.</title>
        <authorList>
            <consortium name="US DOE Joint Genome Institute (JGI-PGF)"/>
            <person name="Walter F."/>
            <person name="Albersmeier A."/>
            <person name="Kalinowski J."/>
            <person name="Ruckert C."/>
        </authorList>
    </citation>
    <scope>NUCLEOTIDE SEQUENCE</scope>
    <source>
        <strain evidence="4">KCTC 32337</strain>
    </source>
</reference>
<evidence type="ECO:0000313" key="4">
    <source>
        <dbReference type="EMBL" id="GGZ48474.1"/>
    </source>
</evidence>
<dbReference type="Pfam" id="PF14870">
    <property type="entry name" value="PSII_BNR"/>
    <property type="match status" value="1"/>
</dbReference>
<dbReference type="Gene3D" id="2.130.10.10">
    <property type="entry name" value="YVTN repeat-like/Quinoprotein amine dehydrogenase"/>
    <property type="match status" value="2"/>
</dbReference>
<dbReference type="CDD" id="cd15482">
    <property type="entry name" value="Sialidase_non-viral"/>
    <property type="match status" value="1"/>
</dbReference>
<dbReference type="PANTHER" id="PTHR47199">
    <property type="entry name" value="PHOTOSYSTEM II STABILITY/ASSEMBLY FACTOR HCF136, CHLOROPLASTIC"/>
    <property type="match status" value="1"/>
</dbReference>
<keyword evidence="2" id="KW-0604">Photosystem II</keyword>
<dbReference type="RefSeq" id="WP_008306771.1">
    <property type="nucleotide sequence ID" value="NZ_BMZC01000001.1"/>
</dbReference>
<name>A0A8H9I9I7_9ALTE</name>
<gene>
    <name evidence="4" type="ORF">GCM10011274_02940</name>
</gene>